<evidence type="ECO:0000313" key="1">
    <source>
        <dbReference type="EMBL" id="EGH19528.1"/>
    </source>
</evidence>
<sequence length="33" mass="3678">AATMILLDRVYGLDRVLVGNSLRSSDRRWSGLS</sequence>
<dbReference type="Proteomes" id="UP000005466">
    <property type="component" value="Unassembled WGS sequence"/>
</dbReference>
<name>F3CJT6_PSESG</name>
<accession>F3CJT6</accession>
<feature type="non-terminal residue" evidence="1">
    <location>
        <position position="1"/>
    </location>
</feature>
<proteinExistence type="predicted"/>
<gene>
    <name evidence="1" type="ORF">Pgy4_41804</name>
</gene>
<feature type="non-terminal residue" evidence="1">
    <location>
        <position position="33"/>
    </location>
</feature>
<dbReference type="AlphaFoldDB" id="F3CJT6"/>
<evidence type="ECO:0000313" key="2">
    <source>
        <dbReference type="Proteomes" id="UP000005466"/>
    </source>
</evidence>
<comment type="caution">
    <text evidence="1">The sequence shown here is derived from an EMBL/GenBank/DDBJ whole genome shotgun (WGS) entry which is preliminary data.</text>
</comment>
<protein>
    <submittedName>
        <fullName evidence="1">Uncharacterized protein</fullName>
    </submittedName>
</protein>
<dbReference type="EMBL" id="ADWY01004230">
    <property type="protein sequence ID" value="EGH19528.1"/>
    <property type="molecule type" value="Genomic_DNA"/>
</dbReference>
<reference evidence="1 2" key="1">
    <citation type="journal article" date="2011" name="PLoS Pathog.">
        <title>Dynamic evolution of pathogenicity revealed by sequencing and comparative genomics of 19 Pseudomonas syringae isolates.</title>
        <authorList>
            <person name="Baltrus D.A."/>
            <person name="Nishimura M.T."/>
            <person name="Romanchuk A."/>
            <person name="Chang J.H."/>
            <person name="Mukhtar M.S."/>
            <person name="Cherkis K."/>
            <person name="Roach J."/>
            <person name="Grant S.R."/>
            <person name="Jones C.D."/>
            <person name="Dangl J.L."/>
        </authorList>
    </citation>
    <scope>NUCLEOTIDE SEQUENCE [LARGE SCALE GENOMIC DNA]</scope>
    <source>
        <strain evidence="2">race 4</strain>
    </source>
</reference>
<organism evidence="1 2">
    <name type="scientific">Pseudomonas savastanoi pv. glycinea str. race 4</name>
    <dbReference type="NCBI Taxonomy" id="875330"/>
    <lineage>
        <taxon>Bacteria</taxon>
        <taxon>Pseudomonadati</taxon>
        <taxon>Pseudomonadota</taxon>
        <taxon>Gammaproteobacteria</taxon>
        <taxon>Pseudomonadales</taxon>
        <taxon>Pseudomonadaceae</taxon>
        <taxon>Pseudomonas</taxon>
    </lineage>
</organism>